<dbReference type="KEGG" id="tad:TRIADDRAFT_30887"/>
<evidence type="ECO:0000256" key="8">
    <source>
        <dbReference type="ARBA" id="ARBA00023080"/>
    </source>
</evidence>
<evidence type="ECO:0000313" key="10">
    <source>
        <dbReference type="Proteomes" id="UP000009022"/>
    </source>
</evidence>
<keyword evidence="6" id="KW-0378">Hydrolase</keyword>
<dbReference type="InterPro" id="IPR006434">
    <property type="entry name" value="Pyrimidine_nucleotidase_eu"/>
</dbReference>
<dbReference type="GO" id="GO:0009117">
    <property type="term" value="P:nucleotide metabolic process"/>
    <property type="evidence" value="ECO:0007669"/>
    <property type="project" value="UniProtKB-KW"/>
</dbReference>
<dbReference type="PANTHER" id="PTHR13045:SF0">
    <property type="entry name" value="7-METHYLGUANOSINE PHOSPHATE-SPECIFIC 5'-NUCLEOTIDASE"/>
    <property type="match status" value="1"/>
</dbReference>
<dbReference type="GO" id="GO:0008253">
    <property type="term" value="F:5'-nucleotidase activity"/>
    <property type="evidence" value="ECO:0000318"/>
    <property type="project" value="GO_Central"/>
</dbReference>
<dbReference type="Gene3D" id="3.40.50.1000">
    <property type="entry name" value="HAD superfamily/HAD-like"/>
    <property type="match status" value="1"/>
</dbReference>
<comment type="catalytic activity">
    <reaction evidence="1">
        <text>a ribonucleoside 5'-phosphate + H2O = a ribonucleoside + phosphate</text>
        <dbReference type="Rhea" id="RHEA:12484"/>
        <dbReference type="ChEBI" id="CHEBI:15377"/>
        <dbReference type="ChEBI" id="CHEBI:18254"/>
        <dbReference type="ChEBI" id="CHEBI:43474"/>
        <dbReference type="ChEBI" id="CHEBI:58043"/>
        <dbReference type="EC" id="3.1.3.5"/>
    </reaction>
</comment>
<dbReference type="EC" id="3.1.3.5" evidence="3"/>
<sequence length="130" mass="14874">MLLCYRKGTDELMATLKRHNIPVLILSAGLGDIIREGFHQQSMFYENMEILSNMMIYSDDGSLIGFQEDVIHSFNKTRASKHNSSYFKKNKERYNLILMGDTEGDLNMADGIDYLRNQVSIGFLNAKVNV</sequence>
<dbReference type="InterPro" id="IPR036412">
    <property type="entry name" value="HAD-like_sf"/>
</dbReference>
<dbReference type="PANTHER" id="PTHR13045">
    <property type="entry name" value="5'-NUCLEOTIDASE"/>
    <property type="match status" value="1"/>
</dbReference>
<evidence type="ECO:0000313" key="9">
    <source>
        <dbReference type="EMBL" id="EDV21131.1"/>
    </source>
</evidence>
<dbReference type="InParanoid" id="B3S842"/>
<dbReference type="SUPFAM" id="SSF56784">
    <property type="entry name" value="HAD-like"/>
    <property type="match status" value="1"/>
</dbReference>
<evidence type="ECO:0000256" key="5">
    <source>
        <dbReference type="ARBA" id="ARBA00022741"/>
    </source>
</evidence>
<dbReference type="eggNOG" id="KOG3128">
    <property type="taxonomic scope" value="Eukaryota"/>
</dbReference>
<dbReference type="EMBL" id="DS985255">
    <property type="protein sequence ID" value="EDV21131.1"/>
    <property type="molecule type" value="Genomic_DNA"/>
</dbReference>
<dbReference type="GO" id="GO:0000166">
    <property type="term" value="F:nucleotide binding"/>
    <property type="evidence" value="ECO:0007669"/>
    <property type="project" value="UniProtKB-KW"/>
</dbReference>
<evidence type="ECO:0000256" key="4">
    <source>
        <dbReference type="ARBA" id="ARBA00022723"/>
    </source>
</evidence>
<dbReference type="GO" id="GO:0000287">
    <property type="term" value="F:magnesium ion binding"/>
    <property type="evidence" value="ECO:0007669"/>
    <property type="project" value="InterPro"/>
</dbReference>
<dbReference type="RefSeq" id="XP_002116461.1">
    <property type="nucleotide sequence ID" value="XM_002116425.1"/>
</dbReference>
<keyword evidence="4" id="KW-0479">Metal-binding</keyword>
<dbReference type="Pfam" id="PF05822">
    <property type="entry name" value="UMPH-1"/>
    <property type="match status" value="1"/>
</dbReference>
<dbReference type="GO" id="GO:0005737">
    <property type="term" value="C:cytoplasm"/>
    <property type="evidence" value="ECO:0000318"/>
    <property type="project" value="GO_Central"/>
</dbReference>
<dbReference type="GeneID" id="6757581"/>
<proteinExistence type="inferred from homology"/>
<keyword evidence="7" id="KW-0460">Magnesium</keyword>
<dbReference type="HOGENOM" id="CLU_048584_2_0_1"/>
<dbReference type="InterPro" id="IPR023214">
    <property type="entry name" value="HAD_sf"/>
</dbReference>
<keyword evidence="8" id="KW-0546">Nucleotide metabolism</keyword>
<dbReference type="CTD" id="6757581"/>
<name>B3S842_TRIAD</name>
<reference evidence="9 10" key="1">
    <citation type="journal article" date="2008" name="Nature">
        <title>The Trichoplax genome and the nature of placozoans.</title>
        <authorList>
            <person name="Srivastava M."/>
            <person name="Begovic E."/>
            <person name="Chapman J."/>
            <person name="Putnam N.H."/>
            <person name="Hellsten U."/>
            <person name="Kawashima T."/>
            <person name="Kuo A."/>
            <person name="Mitros T."/>
            <person name="Salamov A."/>
            <person name="Carpenter M.L."/>
            <person name="Signorovitch A.Y."/>
            <person name="Moreno M.A."/>
            <person name="Kamm K."/>
            <person name="Grimwood J."/>
            <person name="Schmutz J."/>
            <person name="Shapiro H."/>
            <person name="Grigoriev I.V."/>
            <person name="Buss L.W."/>
            <person name="Schierwater B."/>
            <person name="Dellaporta S.L."/>
            <person name="Rokhsar D.S."/>
        </authorList>
    </citation>
    <scope>NUCLEOTIDE SEQUENCE [LARGE SCALE GENOMIC DNA]</scope>
    <source>
        <strain evidence="9 10">Grell-BS-1999</strain>
    </source>
</reference>
<evidence type="ECO:0000256" key="6">
    <source>
        <dbReference type="ARBA" id="ARBA00022801"/>
    </source>
</evidence>
<keyword evidence="10" id="KW-1185">Reference proteome</keyword>
<protein>
    <recommendedName>
        <fullName evidence="3">5'-nucleotidase</fullName>
        <ecNumber evidence="3">3.1.3.5</ecNumber>
    </recommendedName>
</protein>
<accession>B3S842</accession>
<evidence type="ECO:0000256" key="3">
    <source>
        <dbReference type="ARBA" id="ARBA00012643"/>
    </source>
</evidence>
<dbReference type="PhylomeDB" id="B3S842"/>
<organism evidence="9 10">
    <name type="scientific">Trichoplax adhaerens</name>
    <name type="common">Trichoplax reptans</name>
    <dbReference type="NCBI Taxonomy" id="10228"/>
    <lineage>
        <taxon>Eukaryota</taxon>
        <taxon>Metazoa</taxon>
        <taxon>Placozoa</taxon>
        <taxon>Uniplacotomia</taxon>
        <taxon>Trichoplacea</taxon>
        <taxon>Trichoplacidae</taxon>
        <taxon>Trichoplax</taxon>
    </lineage>
</organism>
<dbReference type="FunCoup" id="B3S842">
    <property type="interactions" value="1263"/>
</dbReference>
<comment type="similarity">
    <text evidence="2">Belongs to the pyrimidine 5'-nucleotidase family.</text>
</comment>
<dbReference type="OrthoDB" id="10014216at2759"/>
<evidence type="ECO:0000256" key="7">
    <source>
        <dbReference type="ARBA" id="ARBA00022842"/>
    </source>
</evidence>
<dbReference type="AlphaFoldDB" id="B3S842"/>
<keyword evidence="5" id="KW-0547">Nucleotide-binding</keyword>
<dbReference type="Proteomes" id="UP000009022">
    <property type="component" value="Unassembled WGS sequence"/>
</dbReference>
<evidence type="ECO:0000256" key="2">
    <source>
        <dbReference type="ARBA" id="ARBA00008389"/>
    </source>
</evidence>
<evidence type="ECO:0000256" key="1">
    <source>
        <dbReference type="ARBA" id="ARBA00000815"/>
    </source>
</evidence>
<gene>
    <name evidence="9" type="ORF">TRIADDRAFT_30887</name>
</gene>